<gene>
    <name evidence="2" type="ORF">A2815_01150</name>
</gene>
<dbReference type="InterPro" id="IPR029057">
    <property type="entry name" value="PRTase-like"/>
</dbReference>
<proteinExistence type="predicted"/>
<accession>A0A1G2FBC8</accession>
<evidence type="ECO:0000313" key="3">
    <source>
        <dbReference type="Proteomes" id="UP000176974"/>
    </source>
</evidence>
<organism evidence="2 3">
    <name type="scientific">Candidatus Portnoybacteria bacterium RIFCSPHIGHO2_01_FULL_40_12b</name>
    <dbReference type="NCBI Taxonomy" id="1801994"/>
    <lineage>
        <taxon>Bacteria</taxon>
        <taxon>Candidatus Portnoyibacteriota</taxon>
    </lineage>
</organism>
<reference evidence="2 3" key="1">
    <citation type="journal article" date="2016" name="Nat. Commun.">
        <title>Thousands of microbial genomes shed light on interconnected biogeochemical processes in an aquifer system.</title>
        <authorList>
            <person name="Anantharaman K."/>
            <person name="Brown C.T."/>
            <person name="Hug L.A."/>
            <person name="Sharon I."/>
            <person name="Castelle C.J."/>
            <person name="Probst A.J."/>
            <person name="Thomas B.C."/>
            <person name="Singh A."/>
            <person name="Wilkins M.J."/>
            <person name="Karaoz U."/>
            <person name="Brodie E.L."/>
            <person name="Williams K.H."/>
            <person name="Hubbard S.S."/>
            <person name="Banfield J.F."/>
        </authorList>
    </citation>
    <scope>NUCLEOTIDE SEQUENCE [LARGE SCALE GENOMIC DNA]</scope>
</reference>
<dbReference type="SUPFAM" id="SSF53271">
    <property type="entry name" value="PRTase-like"/>
    <property type="match status" value="1"/>
</dbReference>
<dbReference type="Gene3D" id="3.30.1310.20">
    <property type="entry name" value="PRTase-like"/>
    <property type="match status" value="1"/>
</dbReference>
<feature type="domain" description="Phosphoribosyltransferase" evidence="1">
    <location>
        <begin position="7"/>
        <end position="188"/>
    </location>
</feature>
<dbReference type="AlphaFoldDB" id="A0A1G2FBC8"/>
<name>A0A1G2FBC8_9BACT</name>
<dbReference type="CDD" id="cd06223">
    <property type="entry name" value="PRTases_typeI"/>
    <property type="match status" value="1"/>
</dbReference>
<dbReference type="Pfam" id="PF00156">
    <property type="entry name" value="Pribosyltran"/>
    <property type="match status" value="1"/>
</dbReference>
<comment type="caution">
    <text evidence="2">The sequence shown here is derived from an EMBL/GenBank/DDBJ whole genome shotgun (WGS) entry which is preliminary data.</text>
</comment>
<dbReference type="InterPro" id="IPR000836">
    <property type="entry name" value="PRTase_dom"/>
</dbReference>
<sequence>MMFKDRQEAGELLAQKLRKIIKGEDFVTVTLLRGGIVLGKRISDYYGIPLLPLSVKKIGAPLNPELAIGAVTFDKTSYFDKDLIGHLRVDEDYIERLLEIKSKEALMLHQQFKDKISLKDKKVIIVDDGIATGTTAICASIYTRKQGAKRIILATPVIGKDTFTNIKKYFDRVVFLKIVDNFMSVSQFYKNFPQITDRDVLNFLL</sequence>
<dbReference type="Proteomes" id="UP000176974">
    <property type="component" value="Unassembled WGS sequence"/>
</dbReference>
<protein>
    <recommendedName>
        <fullName evidence="1">Phosphoribosyltransferase domain-containing protein</fullName>
    </recommendedName>
</protein>
<dbReference type="EMBL" id="MHMY01000020">
    <property type="protein sequence ID" value="OGZ35072.1"/>
    <property type="molecule type" value="Genomic_DNA"/>
</dbReference>
<evidence type="ECO:0000259" key="1">
    <source>
        <dbReference type="Pfam" id="PF00156"/>
    </source>
</evidence>
<evidence type="ECO:0000313" key="2">
    <source>
        <dbReference type="EMBL" id="OGZ35072.1"/>
    </source>
</evidence>
<dbReference type="Gene3D" id="3.40.50.2020">
    <property type="match status" value="1"/>
</dbReference>